<protein>
    <recommendedName>
        <fullName evidence="15">GDP-fucose protein O-fucosyltransferase 2</fullName>
        <ecNumber evidence="4">2.4.1.221</ecNumber>
    </recommendedName>
    <alternativeName>
        <fullName evidence="16">Peptide-O-fucosyltransferase 2</fullName>
    </alternativeName>
</protein>
<comment type="pathway">
    <text evidence="3">Protein modification; protein glycosylation.</text>
</comment>
<accession>A0A1S3ICK0</accession>
<evidence type="ECO:0000256" key="19">
    <source>
        <dbReference type="ARBA" id="ARBA00057700"/>
    </source>
</evidence>
<dbReference type="GO" id="GO:0005789">
    <property type="term" value="C:endoplasmic reticulum membrane"/>
    <property type="evidence" value="ECO:0007669"/>
    <property type="project" value="UniProtKB-ARBA"/>
</dbReference>
<keyword evidence="21" id="KW-1185">Reference proteome</keyword>
<keyword evidence="5" id="KW-0328">Glycosyltransferase</keyword>
<evidence type="ECO:0000256" key="5">
    <source>
        <dbReference type="ARBA" id="ARBA00022676"/>
    </source>
</evidence>
<evidence type="ECO:0000256" key="9">
    <source>
        <dbReference type="ARBA" id="ARBA00023034"/>
    </source>
</evidence>
<keyword evidence="10" id="KW-1015">Disulfide bond</keyword>
<evidence type="ECO:0000256" key="3">
    <source>
        <dbReference type="ARBA" id="ARBA00004922"/>
    </source>
</evidence>
<dbReference type="STRING" id="7574.A0A1S3ICK0"/>
<keyword evidence="6" id="KW-0808">Transferase</keyword>
<dbReference type="InterPro" id="IPR045130">
    <property type="entry name" value="OFUT2-like"/>
</dbReference>
<comment type="similarity">
    <text evidence="14">Belongs to the glycosyltransferase 68 family.</text>
</comment>
<dbReference type="KEGG" id="lak:106163043"/>
<dbReference type="Proteomes" id="UP000085678">
    <property type="component" value="Unplaced"/>
</dbReference>
<dbReference type="GeneID" id="106163043"/>
<evidence type="ECO:0000256" key="6">
    <source>
        <dbReference type="ARBA" id="ARBA00022679"/>
    </source>
</evidence>
<dbReference type="FunFam" id="3.40.50.11350:FF:000002">
    <property type="entry name" value="GDP-fucose protein O-fucosyltransferase 2"/>
    <property type="match status" value="1"/>
</dbReference>
<feature type="chain" id="PRO_5015134751" description="GDP-fucose protein O-fucosyltransferase 2" evidence="20">
    <location>
        <begin position="18"/>
        <end position="457"/>
    </location>
</feature>
<keyword evidence="7 20" id="KW-0732">Signal</keyword>
<reference evidence="22" key="1">
    <citation type="submission" date="2025-08" db="UniProtKB">
        <authorList>
            <consortium name="RefSeq"/>
        </authorList>
    </citation>
    <scope>IDENTIFICATION</scope>
    <source>
        <tissue evidence="22">Gonads</tissue>
    </source>
</reference>
<dbReference type="GO" id="GO:0006004">
    <property type="term" value="P:fucose metabolic process"/>
    <property type="evidence" value="ECO:0007669"/>
    <property type="project" value="UniProtKB-KW"/>
</dbReference>
<keyword evidence="11" id="KW-0325">Glycoprotein</keyword>
<evidence type="ECO:0000313" key="22">
    <source>
        <dbReference type="RefSeq" id="XP_013395967.2"/>
    </source>
</evidence>
<evidence type="ECO:0000256" key="2">
    <source>
        <dbReference type="ARBA" id="ARBA00004555"/>
    </source>
</evidence>
<name>A0A1S3ICK0_LINAN</name>
<dbReference type="RefSeq" id="XP_013395967.2">
    <property type="nucleotide sequence ID" value="XM_013540513.2"/>
</dbReference>
<dbReference type="Gene3D" id="3.40.50.11350">
    <property type="match status" value="1"/>
</dbReference>
<evidence type="ECO:0000256" key="4">
    <source>
        <dbReference type="ARBA" id="ARBA00012196"/>
    </source>
</evidence>
<evidence type="ECO:0000256" key="7">
    <source>
        <dbReference type="ARBA" id="ARBA00022729"/>
    </source>
</evidence>
<evidence type="ECO:0000256" key="11">
    <source>
        <dbReference type="ARBA" id="ARBA00023180"/>
    </source>
</evidence>
<comment type="catalytic activity">
    <reaction evidence="18">
        <text>L-seryl-[protein] + GDP-beta-L-fucose = 3-O-(alpha-L-fucosyl)-L-seryl-[protein] + GDP + H(+)</text>
        <dbReference type="Rhea" id="RHEA:63644"/>
        <dbReference type="Rhea" id="RHEA-COMP:9863"/>
        <dbReference type="Rhea" id="RHEA-COMP:17914"/>
        <dbReference type="ChEBI" id="CHEBI:15378"/>
        <dbReference type="ChEBI" id="CHEBI:29999"/>
        <dbReference type="ChEBI" id="CHEBI:57273"/>
        <dbReference type="ChEBI" id="CHEBI:58189"/>
        <dbReference type="ChEBI" id="CHEBI:189632"/>
        <dbReference type="EC" id="2.4.1.221"/>
    </reaction>
    <physiologicalReaction direction="left-to-right" evidence="18">
        <dbReference type="Rhea" id="RHEA:63645"/>
    </physiologicalReaction>
</comment>
<evidence type="ECO:0000256" key="15">
    <source>
        <dbReference type="ARBA" id="ARBA00026232"/>
    </source>
</evidence>
<evidence type="ECO:0000256" key="20">
    <source>
        <dbReference type="SAM" id="SignalP"/>
    </source>
</evidence>
<dbReference type="GO" id="GO:0046922">
    <property type="term" value="F:peptide-O-fucosyltransferase activity"/>
    <property type="evidence" value="ECO:0007669"/>
    <property type="project" value="UniProtKB-EC"/>
</dbReference>
<sequence length="457" mass="53505">MIINMAVDVAALKRVLGLFVCLCVTRTSLQREDADGIVYSADGKDTTAFGSAKPMRFLLYDVNPGEGFNLRRDVYIRVANLVKFLNEDEPWTLVLPPWGRLYHWKSNIDQIKVPWGTFFDLESLGRHVPVMEYKDFIKMSGGAVIEEVYYLQRYKEGWKDGKWEERMDIRDCLDQNYYHKDEEGAWRGWFWGYEETKAKKLQCLSVQAQASSMKPFLMHNTTARSVMLDRAEELIHGAYSEWSIEWWTARRSMRFSKQLRDIADKFREQELDSTDEKDRTVLLEDWTKMRRKHGDALGGPYLSIHLRRRDYLYAHKEEVPSLLYAAEQIKSGLEKHKLKTVFVATDAPKEEFEELKGYLQGYKVVKYTPTKEVLESFKDGGIAIIDQWICAHARVFIGSYVSTFSFRIQEEREILGFSQDVTYRRFCPDGQLTCEQPSKWVVKYDEENQGRGLHTEL</sequence>
<evidence type="ECO:0000256" key="1">
    <source>
        <dbReference type="ARBA" id="ARBA00004240"/>
    </source>
</evidence>
<dbReference type="Gene3D" id="3.40.50.11340">
    <property type="match status" value="1"/>
</dbReference>
<evidence type="ECO:0000256" key="18">
    <source>
        <dbReference type="ARBA" id="ARBA00048647"/>
    </source>
</evidence>
<evidence type="ECO:0000256" key="14">
    <source>
        <dbReference type="ARBA" id="ARBA00025803"/>
    </source>
</evidence>
<comment type="subcellular location">
    <subcellularLocation>
        <location evidence="1">Endoplasmic reticulum</location>
    </subcellularLocation>
    <subcellularLocation>
        <location evidence="2">Golgi apparatus</location>
    </subcellularLocation>
</comment>
<dbReference type="GO" id="GO:0005794">
    <property type="term" value="C:Golgi apparatus"/>
    <property type="evidence" value="ECO:0007669"/>
    <property type="project" value="UniProtKB-SubCell"/>
</dbReference>
<dbReference type="PANTHER" id="PTHR13398">
    <property type="entry name" value="GDP-FUCOSE PROTEIN O-FUCOSYLTRANSFERASE 2"/>
    <property type="match status" value="1"/>
</dbReference>
<dbReference type="Pfam" id="PF10250">
    <property type="entry name" value="O-FucT"/>
    <property type="match status" value="1"/>
</dbReference>
<dbReference type="FunCoup" id="A0A1S3ICK0">
    <property type="interactions" value="959"/>
</dbReference>
<evidence type="ECO:0000256" key="10">
    <source>
        <dbReference type="ARBA" id="ARBA00023157"/>
    </source>
</evidence>
<evidence type="ECO:0000313" key="21">
    <source>
        <dbReference type="Proteomes" id="UP000085678"/>
    </source>
</evidence>
<evidence type="ECO:0000256" key="17">
    <source>
        <dbReference type="ARBA" id="ARBA00047273"/>
    </source>
</evidence>
<dbReference type="PANTHER" id="PTHR13398:SF0">
    <property type="entry name" value="GDP-FUCOSE PROTEIN O-FUCOSYLTRANSFERASE 2"/>
    <property type="match status" value="1"/>
</dbReference>
<comment type="function">
    <text evidence="19">Catalyzes the reaction that attaches fucose through an O-glycosidic linkage to a conserved serine or threonine residue in the consensus sequence C1-X-X-S/T-C2 of thrombospondin type I repeats (TSRs) where C1 and C2 are the first and second cysteines of the repeat, respectively. O-fucosylates members of several protein families including the ADAMTS, the thrombospondin (TSP) and spondin families. Required for the proper secretion of ADAMTS family members such as ADAMTSL1 and ADAMTS13. The O-fucosylation of TSRs is also required for restricting epithelial to mesenchymal transition (EMT), maintaining the correct patterning of mesoderm and localization of the definite endoderm.</text>
</comment>
<comment type="catalytic activity">
    <reaction evidence="17">
        <text>L-threonyl-[protein] + GDP-beta-L-fucose = 3-O-(alpha-L-fucosyl)-L-threonyl-[protein] + GDP + H(+)</text>
        <dbReference type="Rhea" id="RHEA:70491"/>
        <dbReference type="Rhea" id="RHEA-COMP:11060"/>
        <dbReference type="Rhea" id="RHEA-COMP:17915"/>
        <dbReference type="ChEBI" id="CHEBI:15378"/>
        <dbReference type="ChEBI" id="CHEBI:30013"/>
        <dbReference type="ChEBI" id="CHEBI:57273"/>
        <dbReference type="ChEBI" id="CHEBI:58189"/>
        <dbReference type="ChEBI" id="CHEBI:189631"/>
        <dbReference type="EC" id="2.4.1.221"/>
    </reaction>
    <physiologicalReaction direction="left-to-right" evidence="17">
        <dbReference type="Rhea" id="RHEA:70492"/>
    </physiologicalReaction>
</comment>
<gene>
    <name evidence="22" type="primary">LOC106163043</name>
</gene>
<keyword evidence="13" id="KW-0119">Carbohydrate metabolism</keyword>
<dbReference type="FunFam" id="3.40.50.11340:FF:000002">
    <property type="entry name" value="GDP-fucose protein O-fucosyltransferase 2"/>
    <property type="match status" value="1"/>
</dbReference>
<evidence type="ECO:0000256" key="8">
    <source>
        <dbReference type="ARBA" id="ARBA00022824"/>
    </source>
</evidence>
<evidence type="ECO:0000256" key="13">
    <source>
        <dbReference type="ARBA" id="ARBA00023277"/>
    </source>
</evidence>
<keyword evidence="8" id="KW-0256">Endoplasmic reticulum</keyword>
<dbReference type="EC" id="2.4.1.221" evidence="4"/>
<evidence type="ECO:0000256" key="12">
    <source>
        <dbReference type="ARBA" id="ARBA00023253"/>
    </source>
</evidence>
<dbReference type="InParanoid" id="A0A1S3ICK0"/>
<proteinExistence type="inferred from homology"/>
<dbReference type="AlphaFoldDB" id="A0A1S3ICK0"/>
<dbReference type="InterPro" id="IPR019378">
    <property type="entry name" value="GDP-Fuc_O-FucTrfase"/>
</dbReference>
<dbReference type="OrthoDB" id="422368at2759"/>
<feature type="signal peptide" evidence="20">
    <location>
        <begin position="1"/>
        <end position="17"/>
    </location>
</feature>
<keyword evidence="9" id="KW-0333">Golgi apparatus</keyword>
<organism evidence="21 22">
    <name type="scientific">Lingula anatina</name>
    <name type="common">Brachiopod</name>
    <name type="synonym">Lingula unguis</name>
    <dbReference type="NCBI Taxonomy" id="7574"/>
    <lineage>
        <taxon>Eukaryota</taxon>
        <taxon>Metazoa</taxon>
        <taxon>Spiralia</taxon>
        <taxon>Lophotrochozoa</taxon>
        <taxon>Brachiopoda</taxon>
        <taxon>Linguliformea</taxon>
        <taxon>Lingulata</taxon>
        <taxon>Lingulida</taxon>
        <taxon>Linguloidea</taxon>
        <taxon>Lingulidae</taxon>
        <taxon>Lingula</taxon>
    </lineage>
</organism>
<dbReference type="CDD" id="cd11298">
    <property type="entry name" value="O-FucT-2"/>
    <property type="match status" value="1"/>
</dbReference>
<keyword evidence="12" id="KW-0294">Fucose metabolism</keyword>
<evidence type="ECO:0000256" key="16">
    <source>
        <dbReference type="ARBA" id="ARBA00033083"/>
    </source>
</evidence>